<comment type="caution">
    <text evidence="1">The sequence shown here is derived from an EMBL/GenBank/DDBJ whole genome shotgun (WGS) entry which is preliminary data.</text>
</comment>
<reference evidence="1" key="1">
    <citation type="submission" date="2022-07" db="EMBL/GenBank/DDBJ databases">
        <title>Phylogenomic reconstructions and comparative analyses of Kickxellomycotina fungi.</title>
        <authorList>
            <person name="Reynolds N.K."/>
            <person name="Stajich J.E."/>
            <person name="Barry K."/>
            <person name="Grigoriev I.V."/>
            <person name="Crous P."/>
            <person name="Smith M.E."/>
        </authorList>
    </citation>
    <scope>NUCLEOTIDE SEQUENCE</scope>
    <source>
        <strain evidence="1">Benny 63K</strain>
    </source>
</reference>
<dbReference type="Proteomes" id="UP001150581">
    <property type="component" value="Unassembled WGS sequence"/>
</dbReference>
<organism evidence="1 2">
    <name type="scientific">Kickxella alabastrina</name>
    <dbReference type="NCBI Taxonomy" id="61397"/>
    <lineage>
        <taxon>Eukaryota</taxon>
        <taxon>Fungi</taxon>
        <taxon>Fungi incertae sedis</taxon>
        <taxon>Zoopagomycota</taxon>
        <taxon>Kickxellomycotina</taxon>
        <taxon>Kickxellomycetes</taxon>
        <taxon>Kickxellales</taxon>
        <taxon>Kickxellaceae</taxon>
        <taxon>Kickxella</taxon>
    </lineage>
</organism>
<protein>
    <submittedName>
        <fullName evidence="1">Nuclear import receptor</fullName>
    </submittedName>
</protein>
<accession>A0ACC1I367</accession>
<feature type="non-terminal residue" evidence="1">
    <location>
        <position position="1"/>
    </location>
</feature>
<evidence type="ECO:0000313" key="2">
    <source>
        <dbReference type="Proteomes" id="UP001150581"/>
    </source>
</evidence>
<dbReference type="EMBL" id="JANBPG010002281">
    <property type="protein sequence ID" value="KAJ1886350.1"/>
    <property type="molecule type" value="Genomic_DNA"/>
</dbReference>
<name>A0ACC1I367_9FUNG</name>
<sequence length="744" mass="83693">THIDRDDDPSAVQIKNATIDNVMVPQLNAVAAQLRADQLVIEGDEERIRGYCRVFTEAGEAWVERIIENISLYEGLVSAMVDCMRLDNLDVITMLFEFWSKLADLTLEYTSSCDNSRRALVTVFETLIDIIIRHVKYPEVFETDDPNDGMTAKERDEFREFRHNIGDVLKDCVRVVGQTRALSHPYNIMIGCIDGQSQMPWQDIEAPLFALRAMGAEVSPTENEMLPKIMDMFARFPPHPKLRYAATLVIGRYTEWAYEHPQYVEFQLNYIAEGFKVREVAAASAQSLKYLCQDCSKYLAEHWANLLKFFNEMASSGSLDESDVIEFSEALAHVVSAVPPPGTAAAIESFCLPVGQELGVMLQRPDLNNSEKQHLALLLDRLGVFLRYVNIEDNESAEALTGRIINESWPLLSMILQRFAADAVVSESVCKFTRVLVEFYPVIMRPITTQVVDSVVEAFHLTGLSVYLWVARRIINASNTLAIDEASCMQLVASMVERLSESALALFQGTPFSDIPETTEDYFRLVERAVEVAPGYIFTMQSFPFIFQAAIAALEVNHYHAQIAVVQAWLRMLGPTKRHLRLIQDNWKNSHVTPGGSGRALTDSPGSQRRRSLSRVDPYPVEQVVELCVKYGFDLTVKLLYGLMHRFDRESVSEAADVFASLTAIVSEGPNVAKSQFDGPPAATMCEWVQATIAQIPDANYSAADKQDILQELSELIQGRNWPKVRILISDFAAVFWRRNAGKN</sequence>
<keyword evidence="1" id="KW-0675">Receptor</keyword>
<keyword evidence="2" id="KW-1185">Reference proteome</keyword>
<proteinExistence type="predicted"/>
<evidence type="ECO:0000313" key="1">
    <source>
        <dbReference type="EMBL" id="KAJ1886350.1"/>
    </source>
</evidence>
<gene>
    <name evidence="1" type="primary">MTR10_4</name>
    <name evidence="1" type="ORF">LPJ66_009673</name>
</gene>